<dbReference type="PANTHER" id="PTHR30055">
    <property type="entry name" value="HTH-TYPE TRANSCRIPTIONAL REGULATOR RUTR"/>
    <property type="match status" value="1"/>
</dbReference>
<gene>
    <name evidence="6" type="ORF">D3871_27105</name>
</gene>
<dbReference type="InterPro" id="IPR001647">
    <property type="entry name" value="HTH_TetR"/>
</dbReference>
<dbReference type="InterPro" id="IPR009057">
    <property type="entry name" value="Homeodomain-like_sf"/>
</dbReference>
<dbReference type="GO" id="GO:0000976">
    <property type="term" value="F:transcription cis-regulatory region binding"/>
    <property type="evidence" value="ECO:0007669"/>
    <property type="project" value="TreeGrafter"/>
</dbReference>
<evidence type="ECO:0000313" key="7">
    <source>
        <dbReference type="Proteomes" id="UP000265955"/>
    </source>
</evidence>
<comment type="caution">
    <text evidence="6">The sequence shown here is derived from an EMBL/GenBank/DDBJ whole genome shotgun (WGS) entry which is preliminary data.</text>
</comment>
<name>A0A3A3FFZ5_9BURK</name>
<dbReference type="PROSITE" id="PS50977">
    <property type="entry name" value="HTH_TETR_2"/>
    <property type="match status" value="1"/>
</dbReference>
<organism evidence="6 7">
    <name type="scientific">Noviherbaspirillum saxi</name>
    <dbReference type="NCBI Taxonomy" id="2320863"/>
    <lineage>
        <taxon>Bacteria</taxon>
        <taxon>Pseudomonadati</taxon>
        <taxon>Pseudomonadota</taxon>
        <taxon>Betaproteobacteria</taxon>
        <taxon>Burkholderiales</taxon>
        <taxon>Oxalobacteraceae</taxon>
        <taxon>Noviherbaspirillum</taxon>
    </lineage>
</organism>
<evidence type="ECO:0000256" key="1">
    <source>
        <dbReference type="ARBA" id="ARBA00023015"/>
    </source>
</evidence>
<evidence type="ECO:0000256" key="2">
    <source>
        <dbReference type="ARBA" id="ARBA00023125"/>
    </source>
</evidence>
<keyword evidence="3" id="KW-0804">Transcription</keyword>
<dbReference type="OrthoDB" id="9809994at2"/>
<dbReference type="InterPro" id="IPR036271">
    <property type="entry name" value="Tet_transcr_reg_TetR-rel_C_sf"/>
</dbReference>
<dbReference type="PRINTS" id="PR00455">
    <property type="entry name" value="HTHTETR"/>
</dbReference>
<dbReference type="PANTHER" id="PTHR30055:SF234">
    <property type="entry name" value="HTH-TYPE TRANSCRIPTIONAL REGULATOR BETI"/>
    <property type="match status" value="1"/>
</dbReference>
<keyword evidence="2 4" id="KW-0238">DNA-binding</keyword>
<dbReference type="RefSeq" id="WP_119772183.1">
    <property type="nucleotide sequence ID" value="NZ_QYUO01000003.1"/>
</dbReference>
<keyword evidence="1" id="KW-0805">Transcription regulation</keyword>
<dbReference type="SUPFAM" id="SSF46689">
    <property type="entry name" value="Homeodomain-like"/>
    <property type="match status" value="1"/>
</dbReference>
<dbReference type="AlphaFoldDB" id="A0A3A3FFZ5"/>
<evidence type="ECO:0000256" key="4">
    <source>
        <dbReference type="PROSITE-ProRule" id="PRU00335"/>
    </source>
</evidence>
<keyword evidence="7" id="KW-1185">Reference proteome</keyword>
<dbReference type="SUPFAM" id="SSF48498">
    <property type="entry name" value="Tetracyclin repressor-like, C-terminal domain"/>
    <property type="match status" value="1"/>
</dbReference>
<accession>A0A3A3FFZ5</accession>
<evidence type="ECO:0000259" key="5">
    <source>
        <dbReference type="PROSITE" id="PS50977"/>
    </source>
</evidence>
<dbReference type="InterPro" id="IPR039536">
    <property type="entry name" value="TetR_C_Proteobacteria"/>
</dbReference>
<evidence type="ECO:0000256" key="3">
    <source>
        <dbReference type="ARBA" id="ARBA00023163"/>
    </source>
</evidence>
<reference evidence="7" key="1">
    <citation type="submission" date="2018-09" db="EMBL/GenBank/DDBJ databases">
        <authorList>
            <person name="Zhu H."/>
        </authorList>
    </citation>
    <scope>NUCLEOTIDE SEQUENCE [LARGE SCALE GENOMIC DNA]</scope>
    <source>
        <strain evidence="7">K1R23-30</strain>
    </source>
</reference>
<feature type="DNA-binding region" description="H-T-H motif" evidence="4">
    <location>
        <begin position="43"/>
        <end position="62"/>
    </location>
</feature>
<protein>
    <submittedName>
        <fullName evidence="6">TetR/AcrR family transcriptional regulator</fullName>
    </submittedName>
</protein>
<dbReference type="InterPro" id="IPR050109">
    <property type="entry name" value="HTH-type_TetR-like_transc_reg"/>
</dbReference>
<sequence>MNQRKTLPVLVKARWQRRKNARRQELLAAALELFEEKGYASTRLEDVVKRAGVSKGTFYLYFVNKEELFTMVVRENLAEAIEYTRDDIPEFSGHSADLLRCFISGWWQRVSAPRVSSIARLIVAEAGSFPELAAFYNEEVLERSVKLVSNIVARGIAQGHFTSIGPASAAQALLSPILMLMICKSSLYPYNDRAFDPESFIDSFIALILSGLVPRND</sequence>
<feature type="domain" description="HTH tetR-type" evidence="5">
    <location>
        <begin position="20"/>
        <end position="80"/>
    </location>
</feature>
<evidence type="ECO:0000313" key="6">
    <source>
        <dbReference type="EMBL" id="RJF92296.1"/>
    </source>
</evidence>
<dbReference type="Proteomes" id="UP000265955">
    <property type="component" value="Unassembled WGS sequence"/>
</dbReference>
<dbReference type="Pfam" id="PF00440">
    <property type="entry name" value="TetR_N"/>
    <property type="match status" value="1"/>
</dbReference>
<dbReference type="GO" id="GO:0003700">
    <property type="term" value="F:DNA-binding transcription factor activity"/>
    <property type="evidence" value="ECO:0007669"/>
    <property type="project" value="TreeGrafter"/>
</dbReference>
<dbReference type="Pfam" id="PF14246">
    <property type="entry name" value="TetR_C_7"/>
    <property type="match status" value="1"/>
</dbReference>
<dbReference type="FunFam" id="1.10.10.60:FF:000141">
    <property type="entry name" value="TetR family transcriptional regulator"/>
    <property type="match status" value="1"/>
</dbReference>
<proteinExistence type="predicted"/>
<dbReference type="Gene3D" id="1.10.357.10">
    <property type="entry name" value="Tetracycline Repressor, domain 2"/>
    <property type="match status" value="1"/>
</dbReference>
<dbReference type="EMBL" id="QYUO01000003">
    <property type="protein sequence ID" value="RJF92296.1"/>
    <property type="molecule type" value="Genomic_DNA"/>
</dbReference>